<reference evidence="8" key="1">
    <citation type="submission" date="2022-10" db="EMBL/GenBank/DDBJ databases">
        <title>Culturing micro-colonial fungi from biological soil crusts in the Mojave desert and describing Neophaeococcomyces mojavensis, and introducing the new genera and species Taxawa tesnikishii.</title>
        <authorList>
            <person name="Kurbessoian T."/>
            <person name="Stajich J.E."/>
        </authorList>
    </citation>
    <scope>NUCLEOTIDE SEQUENCE</scope>
    <source>
        <strain evidence="8">TK_1</strain>
    </source>
</reference>
<dbReference type="InterPro" id="IPR000704">
    <property type="entry name" value="Casein_kinase_II_reg-sub"/>
</dbReference>
<dbReference type="Gene3D" id="3.10.400.20">
    <property type="match status" value="1"/>
</dbReference>
<dbReference type="Proteomes" id="UP001172684">
    <property type="component" value="Unassembled WGS sequence"/>
</dbReference>
<dbReference type="PANTHER" id="PTHR11740">
    <property type="entry name" value="CASEIN KINASE II SUBUNIT BETA"/>
    <property type="match status" value="1"/>
</dbReference>
<evidence type="ECO:0000259" key="7">
    <source>
        <dbReference type="SMART" id="SM00359"/>
    </source>
</evidence>
<evidence type="ECO:0000313" key="8">
    <source>
        <dbReference type="EMBL" id="KAJ9668570.1"/>
    </source>
</evidence>
<feature type="domain" description="PUA" evidence="7">
    <location>
        <begin position="637"/>
        <end position="733"/>
    </location>
</feature>
<proteinExistence type="inferred from homology"/>
<dbReference type="PANTHER" id="PTHR11740:SF39">
    <property type="entry name" value="CASEIN KINASE II SUBUNIT BETA"/>
    <property type="match status" value="1"/>
</dbReference>
<feature type="compositionally biased region" description="Polar residues" evidence="6">
    <location>
        <begin position="129"/>
        <end position="140"/>
    </location>
</feature>
<dbReference type="Pfam" id="PF01214">
    <property type="entry name" value="CK_II_beta"/>
    <property type="match status" value="1"/>
</dbReference>
<comment type="function">
    <text evidence="4 5">Regulatory subunit of casein kinase II/CK2. As part of the kinase complex regulates the basal catalytic activity of the alpha subunit a constitutively active serine/threonine-protein kinase that phosphorylates a large number of substrates containing acidic residues C-terminal to the phosphorylated serine or threonine.</text>
</comment>
<dbReference type="SMART" id="SM01085">
    <property type="entry name" value="CK_II_beta"/>
    <property type="match status" value="1"/>
</dbReference>
<comment type="subcellular location">
    <subcellularLocation>
        <location evidence="1">Cytoplasm</location>
    </subcellularLocation>
</comment>
<dbReference type="EMBL" id="JAPDRL010000006">
    <property type="protein sequence ID" value="KAJ9668570.1"/>
    <property type="molecule type" value="Genomic_DNA"/>
</dbReference>
<keyword evidence="9" id="KW-1185">Reference proteome</keyword>
<name>A0ABQ9P1Y2_9PEZI</name>
<dbReference type="InterPro" id="IPR002478">
    <property type="entry name" value="PUA"/>
</dbReference>
<dbReference type="Pfam" id="PF17832">
    <property type="entry name" value="Pre-PUA"/>
    <property type="match status" value="1"/>
</dbReference>
<dbReference type="SUPFAM" id="SSF57798">
    <property type="entry name" value="Casein kinase II beta subunit"/>
    <property type="match status" value="1"/>
</dbReference>
<evidence type="ECO:0000256" key="4">
    <source>
        <dbReference type="ARBA" id="ARBA00045899"/>
    </source>
</evidence>
<dbReference type="Gene3D" id="2.20.25.20">
    <property type="match status" value="1"/>
</dbReference>
<dbReference type="InterPro" id="IPR004521">
    <property type="entry name" value="Uncharacterised_CHP00451"/>
</dbReference>
<evidence type="ECO:0000256" key="5">
    <source>
        <dbReference type="RuleBase" id="RU361268"/>
    </source>
</evidence>
<dbReference type="CDD" id="cd11609">
    <property type="entry name" value="MCT1_N"/>
    <property type="match status" value="1"/>
</dbReference>
<dbReference type="InterPro" id="IPR016149">
    <property type="entry name" value="Casein_kin_II_reg-sub_N"/>
</dbReference>
<gene>
    <name evidence="8" type="primary">CKB2</name>
    <name evidence="8" type="ORF">H2201_001212</name>
</gene>
<sequence length="742" mass="84666">MDDFNSETDSDYTSYWRDWVSAFTLPSHVSQFASFFKSESSMTGFWLLDVPFLYLLGTQLYRNIAFIMDPRIPPQTINGQAVVYDAAREEYHVPEHGDGEDVISRIILRSEVVAPILNQAPPNPGNVAQVPNQGNVQSSADARDRNDSLALTETNVKRHCEDSGRLNIYTVTHVHGKIENWGKAFSETRDTKLPPAATQHGCEGSEYEDYFDWLVLRSVLWETEPSTNGKELYEAAKRHLRRRQLACMIFPDRHVPSESRSNTSAKPKRKKGEVIKPRGWRAIPRRRKQDRRITSHYIRGRYRLNKDARSAGVQFISSRGNEYFCEIDEEYLTDRFNLTGLNTEVQYYQYALDLVTDVFDLDCDDDMREQIEKSARHLYGLVHARYIVTTRGLAKMLDKFKKADFGKCPRVACDQQALLPMGQHDTPNGSPVKLYCAKCEDIYNPKSSRHATIDGAYFGTSFHNILFQVYPAMVPVKTQRRYEPKVFGFRVHASAALMRWQAERREEMKARLKKARVESGFEEEDDEEEMDEEEMEDDVSRDDDAMSRTTVHITPGAKSKVKSSVQRAIRTKITETYPLLVPHIDEILPKKEQLDLVKLPDRVSLYALGSTPLFFQHMDDPLLPHLTLVHKYPTCFPLLRIDRGAIRFVLSGASLMAPGLTSPGGRLPKQNDKDGVGPEEYRYGNEELEEGEVVVVEAEGKENACLIGVLRMGTKEMKEKKKGVVIEGGHYLGDGLWKMGLD</sequence>
<evidence type="ECO:0000256" key="2">
    <source>
        <dbReference type="ARBA" id="ARBA00006941"/>
    </source>
</evidence>
<dbReference type="InterPro" id="IPR048248">
    <property type="entry name" value="PUA_eIF2d-like"/>
</dbReference>
<comment type="subunit">
    <text evidence="5">Tetramer of two alpha and two beta subunits.</text>
</comment>
<organism evidence="8 9">
    <name type="scientific">Coniosporium apollinis</name>
    <dbReference type="NCBI Taxonomy" id="61459"/>
    <lineage>
        <taxon>Eukaryota</taxon>
        <taxon>Fungi</taxon>
        <taxon>Dikarya</taxon>
        <taxon>Ascomycota</taxon>
        <taxon>Pezizomycotina</taxon>
        <taxon>Dothideomycetes</taxon>
        <taxon>Dothideomycetes incertae sedis</taxon>
        <taxon>Coniosporium</taxon>
    </lineage>
</organism>
<evidence type="ECO:0000256" key="3">
    <source>
        <dbReference type="ARBA" id="ARBA00022490"/>
    </source>
</evidence>
<dbReference type="PROSITE" id="PS01101">
    <property type="entry name" value="CK2_BETA"/>
    <property type="match status" value="1"/>
</dbReference>
<dbReference type="SMART" id="SM00359">
    <property type="entry name" value="PUA"/>
    <property type="match status" value="1"/>
</dbReference>
<evidence type="ECO:0000256" key="6">
    <source>
        <dbReference type="SAM" id="MobiDB-lite"/>
    </source>
</evidence>
<comment type="similarity">
    <text evidence="2 5">Belongs to the casein kinase 2 subunit beta family.</text>
</comment>
<protein>
    <recommendedName>
        <fullName evidence="5">Casein kinase II subunit beta</fullName>
        <shortName evidence="5">CK II beta</shortName>
    </recommendedName>
</protein>
<dbReference type="PRINTS" id="PR00472">
    <property type="entry name" value="CASNKINASEII"/>
</dbReference>
<dbReference type="InterPro" id="IPR041366">
    <property type="entry name" value="Pre-PUA"/>
</dbReference>
<comment type="caution">
    <text evidence="8">The sequence shown here is derived from an EMBL/GenBank/DDBJ whole genome shotgun (WGS) entry which is preliminary data.</text>
</comment>
<dbReference type="Pfam" id="PF26292">
    <property type="entry name" value="PUA_elF2D"/>
    <property type="match status" value="1"/>
</dbReference>
<dbReference type="NCBIfam" id="TIGR00451">
    <property type="entry name" value="unchar_dom_2"/>
    <property type="match status" value="1"/>
</dbReference>
<feature type="compositionally biased region" description="Acidic residues" evidence="6">
    <location>
        <begin position="520"/>
        <end position="541"/>
    </location>
</feature>
<keyword evidence="3" id="KW-0963">Cytoplasm</keyword>
<feature type="region of interest" description="Disordered" evidence="6">
    <location>
        <begin position="119"/>
        <end position="146"/>
    </location>
</feature>
<dbReference type="InterPro" id="IPR015947">
    <property type="entry name" value="PUA-like_sf"/>
</dbReference>
<dbReference type="Gene3D" id="1.10.1820.10">
    <property type="entry name" value="protein kinase ck2 holoenzyme, chain C, domain 1"/>
    <property type="match status" value="1"/>
</dbReference>
<accession>A0ABQ9P1Y2</accession>
<evidence type="ECO:0000313" key="9">
    <source>
        <dbReference type="Proteomes" id="UP001172684"/>
    </source>
</evidence>
<feature type="region of interest" description="Disordered" evidence="6">
    <location>
        <begin position="254"/>
        <end position="273"/>
    </location>
</feature>
<evidence type="ECO:0000256" key="1">
    <source>
        <dbReference type="ARBA" id="ARBA00004496"/>
    </source>
</evidence>
<feature type="region of interest" description="Disordered" evidence="6">
    <location>
        <begin position="516"/>
        <end position="544"/>
    </location>
</feature>
<dbReference type="PROSITE" id="PS50890">
    <property type="entry name" value="PUA"/>
    <property type="match status" value="1"/>
</dbReference>
<dbReference type="InterPro" id="IPR035991">
    <property type="entry name" value="Casein_kinase_II_beta-like"/>
</dbReference>
<dbReference type="SUPFAM" id="SSF88697">
    <property type="entry name" value="PUA domain-like"/>
    <property type="match status" value="1"/>
</dbReference>